<evidence type="ECO:0000256" key="15">
    <source>
        <dbReference type="SAM" id="SignalP"/>
    </source>
</evidence>
<dbReference type="GO" id="GO:0046872">
    <property type="term" value="F:metal ion binding"/>
    <property type="evidence" value="ECO:0007669"/>
    <property type="project" value="UniProtKB-UniRule"/>
</dbReference>
<reference evidence="17" key="3">
    <citation type="submission" date="2015-06" db="UniProtKB">
        <authorList>
            <consortium name="EnsemblMetazoa"/>
        </authorList>
    </citation>
    <scope>IDENTIFICATION</scope>
</reference>
<dbReference type="EMBL" id="KB301890">
    <property type="protein sequence ID" value="ELU05002.1"/>
    <property type="molecule type" value="Genomic_DNA"/>
</dbReference>
<comment type="cofactor">
    <cofactor evidence="1">
        <name>Co(2+)</name>
        <dbReference type="ChEBI" id="CHEBI:48828"/>
    </cofactor>
</comment>
<evidence type="ECO:0000313" key="16">
    <source>
        <dbReference type="EMBL" id="ELU05002.1"/>
    </source>
</evidence>
<keyword evidence="12" id="KW-0325">Glycoprotein</keyword>
<feature type="signal peptide" evidence="15">
    <location>
        <begin position="1"/>
        <end position="21"/>
    </location>
</feature>
<dbReference type="Pfam" id="PF01963">
    <property type="entry name" value="TraB_PrgY_gumN"/>
    <property type="match status" value="1"/>
</dbReference>
<comment type="similarity">
    <text evidence="3 13">Belongs to the TIKI family.</text>
</comment>
<comment type="subcellular location">
    <subcellularLocation>
        <location evidence="13">Cell membrane</location>
        <topology evidence="13">Single-pass type I membrane protein</topology>
    </subcellularLocation>
    <subcellularLocation>
        <location evidence="2">Membrane</location>
        <topology evidence="2">Single-pass type I membrane protein</topology>
    </subcellularLocation>
</comment>
<feature type="region of interest" description="Disordered" evidence="14">
    <location>
        <begin position="26"/>
        <end position="75"/>
    </location>
</feature>
<evidence type="ECO:0000256" key="4">
    <source>
        <dbReference type="ARBA" id="ARBA00022670"/>
    </source>
</evidence>
<evidence type="ECO:0000256" key="10">
    <source>
        <dbReference type="ARBA" id="ARBA00023049"/>
    </source>
</evidence>
<keyword evidence="8 13" id="KW-0378">Hydrolase</keyword>
<keyword evidence="18" id="KW-1185">Reference proteome</keyword>
<evidence type="ECO:0000256" key="6">
    <source>
        <dbReference type="ARBA" id="ARBA00022723"/>
    </source>
</evidence>
<dbReference type="InterPro" id="IPR040230">
    <property type="entry name" value="TIKI1/2-like"/>
</dbReference>
<evidence type="ECO:0000313" key="17">
    <source>
        <dbReference type="EnsemblMetazoa" id="CapteP223693"/>
    </source>
</evidence>
<dbReference type="EMBL" id="AMQN01007978">
    <property type="status" value="NOT_ANNOTATED_CDS"/>
    <property type="molecule type" value="Genomic_DNA"/>
</dbReference>
<keyword evidence="13" id="KW-0879">Wnt signaling pathway</keyword>
<organism evidence="16">
    <name type="scientific">Capitella teleta</name>
    <name type="common">Polychaete worm</name>
    <dbReference type="NCBI Taxonomy" id="283909"/>
    <lineage>
        <taxon>Eukaryota</taxon>
        <taxon>Metazoa</taxon>
        <taxon>Spiralia</taxon>
        <taxon>Lophotrochozoa</taxon>
        <taxon>Annelida</taxon>
        <taxon>Polychaeta</taxon>
        <taxon>Sedentaria</taxon>
        <taxon>Scolecida</taxon>
        <taxon>Capitellidae</taxon>
        <taxon>Capitella</taxon>
    </lineage>
</organism>
<feature type="region of interest" description="Disordered" evidence="14">
    <location>
        <begin position="478"/>
        <end position="500"/>
    </location>
</feature>
<dbReference type="EnsemblMetazoa" id="CapteT223693">
    <property type="protein sequence ID" value="CapteP223693"/>
    <property type="gene ID" value="CapteG223693"/>
</dbReference>
<dbReference type="PANTHER" id="PTHR31120:SF6">
    <property type="entry name" value="METALLOPROTEASE TIKI HOMOLOG"/>
    <property type="match status" value="1"/>
</dbReference>
<feature type="region of interest" description="Disordered" evidence="14">
    <location>
        <begin position="382"/>
        <end position="411"/>
    </location>
</feature>
<accession>R7UM38</accession>
<keyword evidence="10 13" id="KW-0482">Metalloprotease</keyword>
<dbReference type="GO" id="GO:0005886">
    <property type="term" value="C:plasma membrane"/>
    <property type="evidence" value="ECO:0007669"/>
    <property type="project" value="UniProtKB-SubCell"/>
</dbReference>
<dbReference type="GO" id="GO:0004222">
    <property type="term" value="F:metalloendopeptidase activity"/>
    <property type="evidence" value="ECO:0007669"/>
    <property type="project" value="UniProtKB-UniRule"/>
</dbReference>
<comment type="function">
    <text evidence="13">Metalloprotease that acts as a negative regulator of the Wnt signaling pathway.</text>
</comment>
<evidence type="ECO:0000256" key="1">
    <source>
        <dbReference type="ARBA" id="ARBA00001941"/>
    </source>
</evidence>
<protein>
    <recommendedName>
        <fullName evidence="13">Metalloprotease TIKI homolog</fullName>
        <ecNumber evidence="13">3.4.-.-</ecNumber>
    </recommendedName>
</protein>
<feature type="region of interest" description="Disordered" evidence="14">
    <location>
        <begin position="426"/>
        <end position="459"/>
    </location>
</feature>
<dbReference type="GO" id="GO:0006508">
    <property type="term" value="P:proteolysis"/>
    <property type="evidence" value="ECO:0007669"/>
    <property type="project" value="UniProtKB-KW"/>
</dbReference>
<dbReference type="EC" id="3.4.-.-" evidence="13"/>
<dbReference type="Proteomes" id="UP000014760">
    <property type="component" value="Unassembled WGS sequence"/>
</dbReference>
<evidence type="ECO:0000256" key="9">
    <source>
        <dbReference type="ARBA" id="ARBA00022989"/>
    </source>
</evidence>
<feature type="compositionally biased region" description="Polar residues" evidence="14">
    <location>
        <begin position="386"/>
        <end position="397"/>
    </location>
</feature>
<dbReference type="PANTHER" id="PTHR31120">
    <property type="entry name" value="METALLOPROTEASE TIKI"/>
    <property type="match status" value="1"/>
</dbReference>
<dbReference type="GO" id="GO:0030178">
    <property type="term" value="P:negative regulation of Wnt signaling pathway"/>
    <property type="evidence" value="ECO:0007669"/>
    <property type="project" value="UniProtKB-UniRule"/>
</dbReference>
<feature type="compositionally biased region" description="Basic residues" evidence="14">
    <location>
        <begin position="430"/>
        <end position="446"/>
    </location>
</feature>
<feature type="chain" id="PRO_5008788165" description="Metalloprotease TIKI homolog" evidence="15">
    <location>
        <begin position="22"/>
        <end position="525"/>
    </location>
</feature>
<keyword evidence="13" id="KW-1003">Cell membrane</keyword>
<evidence type="ECO:0000313" key="18">
    <source>
        <dbReference type="Proteomes" id="UP000014760"/>
    </source>
</evidence>
<dbReference type="GO" id="GO:0016055">
    <property type="term" value="P:Wnt signaling pathway"/>
    <property type="evidence" value="ECO:0007669"/>
    <property type="project" value="UniProtKB-KW"/>
</dbReference>
<dbReference type="InterPro" id="IPR002816">
    <property type="entry name" value="TraB/PrgY/GumN_fam"/>
</dbReference>
<evidence type="ECO:0000256" key="11">
    <source>
        <dbReference type="ARBA" id="ARBA00023136"/>
    </source>
</evidence>
<evidence type="ECO:0000256" key="14">
    <source>
        <dbReference type="SAM" id="MobiDB-lite"/>
    </source>
</evidence>
<reference evidence="16 18" key="2">
    <citation type="journal article" date="2013" name="Nature">
        <title>Insights into bilaterian evolution from three spiralian genomes.</title>
        <authorList>
            <person name="Simakov O."/>
            <person name="Marletaz F."/>
            <person name="Cho S.J."/>
            <person name="Edsinger-Gonzales E."/>
            <person name="Havlak P."/>
            <person name="Hellsten U."/>
            <person name="Kuo D.H."/>
            <person name="Larsson T."/>
            <person name="Lv J."/>
            <person name="Arendt D."/>
            <person name="Savage R."/>
            <person name="Osoegawa K."/>
            <person name="de Jong P."/>
            <person name="Grimwood J."/>
            <person name="Chapman J.A."/>
            <person name="Shapiro H."/>
            <person name="Aerts A."/>
            <person name="Otillar R.P."/>
            <person name="Terry A.Y."/>
            <person name="Boore J.L."/>
            <person name="Grigoriev I.V."/>
            <person name="Lindberg D.R."/>
            <person name="Seaver E.C."/>
            <person name="Weisblat D.A."/>
            <person name="Putnam N.H."/>
            <person name="Rokhsar D.S."/>
        </authorList>
    </citation>
    <scope>NUCLEOTIDE SEQUENCE</scope>
    <source>
        <strain evidence="16 18">I ESC-2004</strain>
    </source>
</reference>
<keyword evidence="11" id="KW-0472">Membrane</keyword>
<comment type="cofactor">
    <cofactor evidence="13">
        <name>Mn(2+)</name>
        <dbReference type="ChEBI" id="CHEBI:29035"/>
    </cofactor>
    <cofactor evidence="13">
        <name>Co(2+)</name>
        <dbReference type="ChEBI" id="CHEBI:48828"/>
    </cofactor>
    <text evidence="13">Divalent metal cations. Mn(2+) or Co(2+).</text>
</comment>
<keyword evidence="6 13" id="KW-0479">Metal-binding</keyword>
<keyword evidence="4 13" id="KW-0645">Protease</keyword>
<evidence type="ECO:0000256" key="13">
    <source>
        <dbReference type="RuleBase" id="RU369069"/>
    </source>
</evidence>
<keyword evidence="7 13" id="KW-0732">Signal</keyword>
<dbReference type="CDD" id="cd14789">
    <property type="entry name" value="Tiki"/>
    <property type="match status" value="1"/>
</dbReference>
<keyword evidence="5" id="KW-0812">Transmembrane</keyword>
<evidence type="ECO:0000256" key="7">
    <source>
        <dbReference type="ARBA" id="ARBA00022729"/>
    </source>
</evidence>
<proteinExistence type="inferred from homology"/>
<dbReference type="OMA" id="DRYFRHE"/>
<dbReference type="OrthoDB" id="10040378at2759"/>
<evidence type="ECO:0000256" key="5">
    <source>
        <dbReference type="ARBA" id="ARBA00022692"/>
    </source>
</evidence>
<evidence type="ECO:0000256" key="8">
    <source>
        <dbReference type="ARBA" id="ARBA00022801"/>
    </source>
</evidence>
<gene>
    <name evidence="16" type="ORF">CAPTEDRAFT_223693</name>
</gene>
<evidence type="ECO:0000256" key="3">
    <source>
        <dbReference type="ARBA" id="ARBA00008261"/>
    </source>
</evidence>
<dbReference type="HOGENOM" id="CLU_035548_1_0_1"/>
<keyword evidence="9" id="KW-1133">Transmembrane helix</keyword>
<evidence type="ECO:0000256" key="2">
    <source>
        <dbReference type="ARBA" id="ARBA00004479"/>
    </source>
</evidence>
<evidence type="ECO:0000256" key="12">
    <source>
        <dbReference type="ARBA" id="ARBA00023180"/>
    </source>
</evidence>
<sequence>MRCRELFQVLVGLAAVMLGASGPRVAASAGAQGRRTRDRGSDRSRGRAATPVVSAPESPCIDPQTGQEKNESSHNSFLWTVSERDPPTYLFGTIHVPYTSVWDYIPDNTKRAFYRSDFIVFELDLMDPFTISALNNCQLLPNGQYLADVIPSELYERLRSHLDYVRLSMPGWMTQDQKGRGLYADYLFGAITGNWERKRPVYIMLMINALTESDIQSRGMPVLDLFLAQEAHKMNKRTAAVEEVHEHCVPLNEMDATQVLFALNHTLSMHEDLRHGRTPRPTPSANDLIGHYNCGDLDDVLFNLDSGQMPNMLSLALEPNEVNAAQAIDSYFREELIHKRNERMAQRIVALMEAHPHKTFFFAFGAGHFMGNDSVVRKLQRRGVSIQHTPASRSLQGRSRKRKKQQPDASLPHLVINNNLEYLDPFYDRRRNRQRHEGNRKRGRARKNQEESPQTAKPPEFNDLWIKIDAIDVTSSGSSSYLKQDSVTPHPGSHNTSSSVERPSALLTVLLLLNSLSSFILQRTS</sequence>
<name>R7UM38_CAPTE</name>
<dbReference type="AlphaFoldDB" id="R7UM38"/>
<reference evidence="18" key="1">
    <citation type="submission" date="2012-12" db="EMBL/GenBank/DDBJ databases">
        <authorList>
            <person name="Hellsten U."/>
            <person name="Grimwood J."/>
            <person name="Chapman J.A."/>
            <person name="Shapiro H."/>
            <person name="Aerts A."/>
            <person name="Otillar R.P."/>
            <person name="Terry A.Y."/>
            <person name="Boore J.L."/>
            <person name="Simakov O."/>
            <person name="Marletaz F."/>
            <person name="Cho S.-J."/>
            <person name="Edsinger-Gonzales E."/>
            <person name="Havlak P."/>
            <person name="Kuo D.-H."/>
            <person name="Larsson T."/>
            <person name="Lv J."/>
            <person name="Arendt D."/>
            <person name="Savage R."/>
            <person name="Osoegawa K."/>
            <person name="de Jong P."/>
            <person name="Lindberg D.R."/>
            <person name="Seaver E.C."/>
            <person name="Weisblat D.A."/>
            <person name="Putnam N.H."/>
            <person name="Grigoriev I.V."/>
            <person name="Rokhsar D.S."/>
        </authorList>
    </citation>
    <scope>NUCLEOTIDE SEQUENCE</scope>
    <source>
        <strain evidence="18">I ESC-2004</strain>
    </source>
</reference>